<accession>A0A4V1IN58</accession>
<dbReference type="PANTHER" id="PTHR43476:SF4">
    <property type="entry name" value="BLR0106 PROTEIN"/>
    <property type="match status" value="1"/>
</dbReference>
<dbReference type="Gene3D" id="3.30.9.20">
    <property type="match status" value="1"/>
</dbReference>
<name>A0A4V1IN58_9GAMM</name>
<reference evidence="3 4" key="1">
    <citation type="submission" date="2017-04" db="EMBL/GenBank/DDBJ databases">
        <title>Draft genome sequence of Zooshikella ganghwensis VG4 isolated from Red Sea sediments.</title>
        <authorList>
            <person name="Rehman Z."/>
            <person name="Alam I."/>
            <person name="Kamau A."/>
            <person name="Bajic V."/>
            <person name="Leiknes T."/>
        </authorList>
    </citation>
    <scope>NUCLEOTIDE SEQUENCE [LARGE SCALE GENOMIC DNA]</scope>
    <source>
        <strain evidence="3 4">VG4</strain>
    </source>
</reference>
<dbReference type="Proteomes" id="UP000257039">
    <property type="component" value="Unassembled WGS sequence"/>
</dbReference>
<dbReference type="InterPro" id="IPR036188">
    <property type="entry name" value="FAD/NAD-bd_sf"/>
</dbReference>
<sequence>MKILVVGAGPAGLMFSYQLKKQKPDYDINIIEKNKPNDIFGWGVVLPGNAPAHPANALSYLTNYDSLDAQHIDTFRLIKQSDSKLLNTGVTLCGVSRKALIESLKLHCINQGITIQHYQHPLNEHDLNKSSYDLIVLSTGINHSSTYFRESLKPEISYGKNKYMWFGTSKIFDSLNLIFKQYPKGTFIAHAYKYSQKMSTFIVECSEETFSKAGLDKIPTKKTSEFIEKVFRNELQDHSLYIPKGLKWRNFMTLGHNKSYNQSFVLIGDALQSGHFSIGHGTTMAITSAHILVNSIVTNNTIPTALDSYNKKIIPLVHLFRDHANASRLWFENANEALQLDINKLVDSFDSRRSALPHLPAALGQALQEALLY</sequence>
<dbReference type="Gene3D" id="3.50.50.60">
    <property type="entry name" value="FAD/NAD(P)-binding domain"/>
    <property type="match status" value="1"/>
</dbReference>
<dbReference type="GO" id="GO:0016491">
    <property type="term" value="F:oxidoreductase activity"/>
    <property type="evidence" value="ECO:0007669"/>
    <property type="project" value="UniProtKB-KW"/>
</dbReference>
<dbReference type="InterPro" id="IPR050631">
    <property type="entry name" value="PheA/TfdB_FAD_monoxygenase"/>
</dbReference>
<keyword evidence="1" id="KW-0560">Oxidoreductase</keyword>
<dbReference type="SUPFAM" id="SSF51905">
    <property type="entry name" value="FAD/NAD(P)-binding domain"/>
    <property type="match status" value="1"/>
</dbReference>
<comment type="caution">
    <text evidence="3">The sequence shown here is derived from an EMBL/GenBank/DDBJ whole genome shotgun (WGS) entry which is preliminary data.</text>
</comment>
<keyword evidence="4" id="KW-1185">Reference proteome</keyword>
<dbReference type="EMBL" id="NDXW01000001">
    <property type="protein sequence ID" value="RDH42581.1"/>
    <property type="molecule type" value="Genomic_DNA"/>
</dbReference>
<gene>
    <name evidence="3" type="ORF">B9G39_03475</name>
</gene>
<organism evidence="3 4">
    <name type="scientific">Zooshikella ganghwensis</name>
    <dbReference type="NCBI Taxonomy" id="202772"/>
    <lineage>
        <taxon>Bacteria</taxon>
        <taxon>Pseudomonadati</taxon>
        <taxon>Pseudomonadota</taxon>
        <taxon>Gammaproteobacteria</taxon>
        <taxon>Oceanospirillales</taxon>
        <taxon>Zooshikellaceae</taxon>
        <taxon>Zooshikella</taxon>
    </lineage>
</organism>
<dbReference type="AlphaFoldDB" id="A0A4V1IN58"/>
<proteinExistence type="predicted"/>
<keyword evidence="2" id="KW-0520">NAD</keyword>
<dbReference type="Pfam" id="PF13450">
    <property type="entry name" value="NAD_binding_8"/>
    <property type="match status" value="1"/>
</dbReference>
<evidence type="ECO:0000256" key="2">
    <source>
        <dbReference type="ARBA" id="ARBA00023027"/>
    </source>
</evidence>
<evidence type="ECO:0000313" key="4">
    <source>
        <dbReference type="Proteomes" id="UP000257039"/>
    </source>
</evidence>
<evidence type="ECO:0000256" key="1">
    <source>
        <dbReference type="ARBA" id="ARBA00023002"/>
    </source>
</evidence>
<protein>
    <submittedName>
        <fullName evidence="3">Tryptophan hydroxylase</fullName>
    </submittedName>
</protein>
<evidence type="ECO:0000313" key="3">
    <source>
        <dbReference type="EMBL" id="RDH42581.1"/>
    </source>
</evidence>
<dbReference type="PANTHER" id="PTHR43476">
    <property type="entry name" value="3-(3-HYDROXY-PHENYL)PROPIONATE/3-HYDROXYCINNAMIC ACID HYDROXYLASE"/>
    <property type="match status" value="1"/>
</dbReference>
<dbReference type="RefSeq" id="WP_094786063.1">
    <property type="nucleotide sequence ID" value="NZ_NDXW01000001.1"/>
</dbReference>